<sequence>MEKLKRTVSAVMAVMIALNIFAGLAAATTITEPPDVSNSKSGAYTIYCPNYAASDAY</sequence>
<protein>
    <submittedName>
        <fullName evidence="1">Uncharacterized protein</fullName>
    </submittedName>
</protein>
<accession>A0A284VI87</accession>
<gene>
    <name evidence="1" type="ORF">MNV_1020006</name>
</gene>
<dbReference type="AlphaFoldDB" id="A0A284VI87"/>
<keyword evidence="2" id="KW-1185">Reference proteome</keyword>
<dbReference type="Proteomes" id="UP000218615">
    <property type="component" value="Unassembled WGS sequence"/>
</dbReference>
<proteinExistence type="predicted"/>
<name>A0A284VI87_9EURY</name>
<dbReference type="EMBL" id="FZMP01000005">
    <property type="protein sequence ID" value="SNQ58972.1"/>
    <property type="molecule type" value="Genomic_DNA"/>
</dbReference>
<evidence type="ECO:0000313" key="2">
    <source>
        <dbReference type="Proteomes" id="UP000218615"/>
    </source>
</evidence>
<organism evidence="1 2">
    <name type="scientific">Candidatus Methanoperedens nitratireducens</name>
    <dbReference type="NCBI Taxonomy" id="1392998"/>
    <lineage>
        <taxon>Archaea</taxon>
        <taxon>Methanobacteriati</taxon>
        <taxon>Methanobacteriota</taxon>
        <taxon>Stenosarchaea group</taxon>
        <taxon>Methanomicrobia</taxon>
        <taxon>Methanosarcinales</taxon>
        <taxon>ANME-2 cluster</taxon>
        <taxon>Candidatus Methanoperedentaceae</taxon>
        <taxon>Candidatus Methanoperedens</taxon>
    </lineage>
</organism>
<reference evidence="2" key="1">
    <citation type="submission" date="2017-06" db="EMBL/GenBank/DDBJ databases">
        <authorList>
            <person name="Cremers G."/>
        </authorList>
    </citation>
    <scope>NUCLEOTIDE SEQUENCE [LARGE SCALE GENOMIC DNA]</scope>
</reference>
<dbReference type="OrthoDB" id="383904at2157"/>
<evidence type="ECO:0000313" key="1">
    <source>
        <dbReference type="EMBL" id="SNQ58972.1"/>
    </source>
</evidence>
<dbReference type="RefSeq" id="WP_179293709.1">
    <property type="nucleotide sequence ID" value="NZ_FZMP01000005.1"/>
</dbReference>